<keyword evidence="2" id="KW-1185">Reference proteome</keyword>
<dbReference type="InterPro" id="IPR011257">
    <property type="entry name" value="DNA_glycosylase"/>
</dbReference>
<sequence length="212" mass="22450">MPMTTPAPTGAATGTGAPFRCFGGSDPLYAAYHDDEWGVPVHDEHALYERISLEAFQSGLAWITILRKRPAFREAFAGFDPHVVAGYGEDAVARLLADAGIVRNRAKVDATIANARALLALHESGRTLDEVLWSHAPDPRPRPRTFAEVPARTAQSAALAKELKGLGFRFVGPTTAYAAMQACGVVDDHLADCLVAQRASSGGGAVVTTPAE</sequence>
<dbReference type="Proteomes" id="UP000614741">
    <property type="component" value="Unassembled WGS sequence"/>
</dbReference>
<reference evidence="1 2" key="1">
    <citation type="submission" date="2021-01" db="EMBL/GenBank/DDBJ databases">
        <title>Whole genome shotgun sequence of Cellulomonas phragmiteti NBRC 110785.</title>
        <authorList>
            <person name="Komaki H."/>
            <person name="Tamura T."/>
        </authorList>
    </citation>
    <scope>NUCLEOTIDE SEQUENCE [LARGE SCALE GENOMIC DNA]</scope>
    <source>
        <strain evidence="1 2">NBRC 110785</strain>
    </source>
</reference>
<name>A0ABQ4DQD4_9CELL</name>
<organism evidence="1 2">
    <name type="scientific">Cellulomonas phragmiteti</name>
    <dbReference type="NCBI Taxonomy" id="478780"/>
    <lineage>
        <taxon>Bacteria</taxon>
        <taxon>Bacillati</taxon>
        <taxon>Actinomycetota</taxon>
        <taxon>Actinomycetes</taxon>
        <taxon>Micrococcales</taxon>
        <taxon>Cellulomonadaceae</taxon>
        <taxon>Cellulomonas</taxon>
    </lineage>
</organism>
<dbReference type="SUPFAM" id="SSF48150">
    <property type="entry name" value="DNA-glycosylase"/>
    <property type="match status" value="1"/>
</dbReference>
<dbReference type="Gene3D" id="1.10.340.30">
    <property type="entry name" value="Hypothetical protein, domain 2"/>
    <property type="match status" value="1"/>
</dbReference>
<accession>A0ABQ4DQD4</accession>
<dbReference type="PANTHER" id="PTHR30037">
    <property type="entry name" value="DNA-3-METHYLADENINE GLYCOSYLASE 1"/>
    <property type="match status" value="1"/>
</dbReference>
<proteinExistence type="predicted"/>
<dbReference type="EMBL" id="BONP01000030">
    <property type="protein sequence ID" value="GIG41560.1"/>
    <property type="molecule type" value="Genomic_DNA"/>
</dbReference>
<evidence type="ECO:0000313" key="2">
    <source>
        <dbReference type="Proteomes" id="UP000614741"/>
    </source>
</evidence>
<protein>
    <submittedName>
        <fullName evidence="1">DNA-3-methyladenine glycosylase I</fullName>
    </submittedName>
</protein>
<dbReference type="PANTHER" id="PTHR30037:SF4">
    <property type="entry name" value="DNA-3-METHYLADENINE GLYCOSYLASE I"/>
    <property type="match status" value="1"/>
</dbReference>
<comment type="caution">
    <text evidence="1">The sequence shown here is derived from an EMBL/GenBank/DDBJ whole genome shotgun (WGS) entry which is preliminary data.</text>
</comment>
<dbReference type="InterPro" id="IPR052891">
    <property type="entry name" value="DNA-3mA_glycosylase"/>
</dbReference>
<evidence type="ECO:0000313" key="1">
    <source>
        <dbReference type="EMBL" id="GIG41560.1"/>
    </source>
</evidence>
<gene>
    <name evidence="1" type="ORF">Cph01nite_33220</name>
</gene>
<dbReference type="Pfam" id="PF03352">
    <property type="entry name" value="Adenine_glyco"/>
    <property type="match status" value="1"/>
</dbReference>
<dbReference type="InterPro" id="IPR005019">
    <property type="entry name" value="Adenine_glyco"/>
</dbReference>